<dbReference type="Gene3D" id="2.60.120.10">
    <property type="entry name" value="Jelly Rolls"/>
    <property type="match status" value="1"/>
</dbReference>
<dbReference type="SUPFAM" id="SSF51182">
    <property type="entry name" value="RmlC-like cupins"/>
    <property type="match status" value="1"/>
</dbReference>
<dbReference type="AlphaFoldDB" id="A0A9W4MPF7"/>
<gene>
    <name evidence="2" type="ORF">POLS_LOCUS3236</name>
</gene>
<dbReference type="InterPro" id="IPR014710">
    <property type="entry name" value="RmlC-like_jellyroll"/>
</dbReference>
<dbReference type="EMBL" id="CAJVOS010000016">
    <property type="protein sequence ID" value="CAG8050101.1"/>
    <property type="molecule type" value="Genomic_DNA"/>
</dbReference>
<sequence>MEEARAPNNGQLSQLPGLTHLVTGHDKDGHAIIQEERAAPWRTLNSQTSLHEIYATSKFPPNLNDDADMIESKQILATEDLGLVHPGGIICRIVDFAPNNDPMIHRTQSLDYGVVLEGSVDMILESGQVRTLRRGEIAVQRATMHGWRNRSKTHWARMVFVMQHSEPLILDGVALEQDLESFKR</sequence>
<evidence type="ECO:0000313" key="2">
    <source>
        <dbReference type="EMBL" id="CAG8050101.1"/>
    </source>
</evidence>
<proteinExistence type="predicted"/>
<keyword evidence="3" id="KW-1185">Reference proteome</keyword>
<organism evidence="2 3">
    <name type="scientific">Penicillium olsonii</name>
    <dbReference type="NCBI Taxonomy" id="99116"/>
    <lineage>
        <taxon>Eukaryota</taxon>
        <taxon>Fungi</taxon>
        <taxon>Dikarya</taxon>
        <taxon>Ascomycota</taxon>
        <taxon>Pezizomycotina</taxon>
        <taxon>Eurotiomycetes</taxon>
        <taxon>Eurotiomycetidae</taxon>
        <taxon>Eurotiales</taxon>
        <taxon>Aspergillaceae</taxon>
        <taxon>Penicillium</taxon>
    </lineage>
</organism>
<comment type="caution">
    <text evidence="2">The sequence shown here is derived from an EMBL/GenBank/DDBJ whole genome shotgun (WGS) entry which is preliminary data.</text>
</comment>
<feature type="region of interest" description="Disordered" evidence="1">
    <location>
        <begin position="1"/>
        <end position="20"/>
    </location>
</feature>
<reference evidence="2" key="1">
    <citation type="submission" date="2021-07" db="EMBL/GenBank/DDBJ databases">
        <authorList>
            <person name="Branca A.L. A."/>
        </authorList>
    </citation>
    <scope>NUCLEOTIDE SEQUENCE</scope>
</reference>
<dbReference type="InterPro" id="IPR047142">
    <property type="entry name" value="OryJ/VirC-like"/>
</dbReference>
<accession>A0A9W4MPF7</accession>
<dbReference type="OrthoDB" id="5840532at2759"/>
<evidence type="ECO:0000313" key="3">
    <source>
        <dbReference type="Proteomes" id="UP001153618"/>
    </source>
</evidence>
<dbReference type="PANTHER" id="PTHR36156">
    <property type="entry name" value="SLR2101 PROTEIN"/>
    <property type="match status" value="1"/>
</dbReference>
<dbReference type="PANTHER" id="PTHR36156:SF2">
    <property type="entry name" value="CUPIN TYPE-2 DOMAIN-CONTAINING PROTEIN"/>
    <property type="match status" value="1"/>
</dbReference>
<dbReference type="Proteomes" id="UP001153618">
    <property type="component" value="Unassembled WGS sequence"/>
</dbReference>
<name>A0A9W4MPF7_PENOL</name>
<dbReference type="InterPro" id="IPR011051">
    <property type="entry name" value="RmlC_Cupin_sf"/>
</dbReference>
<protein>
    <submittedName>
        <fullName evidence="2">Uncharacterized protein</fullName>
    </submittedName>
</protein>
<dbReference type="CDD" id="cd02231">
    <property type="entry name" value="cupin_BLL6423-like"/>
    <property type="match status" value="1"/>
</dbReference>
<evidence type="ECO:0000256" key="1">
    <source>
        <dbReference type="SAM" id="MobiDB-lite"/>
    </source>
</evidence>